<gene>
    <name evidence="4" type="ORF">C9374_010566</name>
</gene>
<dbReference type="Pfam" id="PF18503">
    <property type="entry name" value="RPN6_C_helix"/>
    <property type="match status" value="1"/>
</dbReference>
<reference evidence="4 5" key="1">
    <citation type="journal article" date="2018" name="BMC Genomics">
        <title>The genome of Naegleria lovaniensis, the basis for a comparative approach to unravel pathogenicity factors of the human pathogenic amoeba N. fowleri.</title>
        <authorList>
            <person name="Liechti N."/>
            <person name="Schurch N."/>
            <person name="Bruggmann R."/>
            <person name="Wittwer M."/>
        </authorList>
    </citation>
    <scope>NUCLEOTIDE SEQUENCE [LARGE SCALE GENOMIC DNA]</scope>
    <source>
        <strain evidence="4 5">ATCC 30569</strain>
    </source>
</reference>
<feature type="domain" description="PCI" evidence="3">
    <location>
        <begin position="224"/>
        <end position="400"/>
    </location>
</feature>
<dbReference type="SMART" id="SM00753">
    <property type="entry name" value="PAM"/>
    <property type="match status" value="1"/>
</dbReference>
<dbReference type="Proteomes" id="UP000816034">
    <property type="component" value="Unassembled WGS sequence"/>
</dbReference>
<dbReference type="GeneID" id="68103020"/>
<comment type="caution">
    <text evidence="4">The sequence shown here is derived from an EMBL/GenBank/DDBJ whole genome shotgun (WGS) entry which is preliminary data.</text>
</comment>
<dbReference type="PANTHER" id="PTHR10678">
    <property type="entry name" value="26S PROTEASOME NON-ATPASE REGULATORY SUBUNIT 11/COP9 SIGNALOSOME COMPLEX SUBUNIT 2"/>
    <property type="match status" value="1"/>
</dbReference>
<evidence type="ECO:0000313" key="5">
    <source>
        <dbReference type="Proteomes" id="UP000816034"/>
    </source>
</evidence>
<dbReference type="Gene3D" id="1.25.40.570">
    <property type="match status" value="1"/>
</dbReference>
<evidence type="ECO:0000256" key="1">
    <source>
        <dbReference type="ARBA" id="ARBA00007454"/>
    </source>
</evidence>
<dbReference type="InterPro" id="IPR040780">
    <property type="entry name" value="Rpn6_C_helix"/>
</dbReference>
<dbReference type="EMBL" id="PYSW02000044">
    <property type="protein sequence ID" value="KAG2374547.1"/>
    <property type="molecule type" value="Genomic_DNA"/>
</dbReference>
<proteinExistence type="inferred from homology"/>
<dbReference type="InterPro" id="IPR000717">
    <property type="entry name" value="PCI_dom"/>
</dbReference>
<sequence>MSQVPLDQEALLYSNLFDRASKENEKQNTDEAIKLFNEIINGTMTKKNEVIIKKKEEAIYSLGKIFAARSDANAIVELNKSIRPFFQDLPKAKTAKIVRTLIELVGTIKGSDAIQIDICKESIEWATAEKRSFLRQRIESRLATLYFQKKEFTEALNIITRLLREVRKLDDKALLVEIHLLESKVYHSLRNLSKARAALTAARTDANAIYCPPLLQADIDMQSGVLHAEEKDYKTAFSYFFEAFEGFSNLEDNTAIMCLKYMLLCKVCTNNTDDIQTLLSSKTALNYTGREVESMKAVSSAYQERSLHAFERALAEYEVELKKDPIINTHLSELYDNLLEQHLLRIIEPFSRVQISHVAKLIDLPRTQVERKLSQMILDTKLNGILDQGNDCIIVYEESKKDQCYPAALETISNLNGVMDSLFERAKALTK</sequence>
<organism evidence="4 5">
    <name type="scientific">Naegleria lovaniensis</name>
    <name type="common">Amoeba</name>
    <dbReference type="NCBI Taxonomy" id="51637"/>
    <lineage>
        <taxon>Eukaryota</taxon>
        <taxon>Discoba</taxon>
        <taxon>Heterolobosea</taxon>
        <taxon>Tetramitia</taxon>
        <taxon>Eutetramitia</taxon>
        <taxon>Vahlkampfiidae</taxon>
        <taxon>Naegleria</taxon>
    </lineage>
</organism>
<protein>
    <recommendedName>
        <fullName evidence="3">PCI domain-containing protein</fullName>
    </recommendedName>
</protein>
<dbReference type="SMART" id="SM00088">
    <property type="entry name" value="PINT"/>
    <property type="match status" value="1"/>
</dbReference>
<dbReference type="PROSITE" id="PS50250">
    <property type="entry name" value="PCI"/>
    <property type="match status" value="1"/>
</dbReference>
<evidence type="ECO:0000259" key="3">
    <source>
        <dbReference type="PROSITE" id="PS50250"/>
    </source>
</evidence>
<dbReference type="GO" id="GO:0000502">
    <property type="term" value="C:proteasome complex"/>
    <property type="evidence" value="ECO:0007669"/>
    <property type="project" value="UniProtKB-KW"/>
</dbReference>
<dbReference type="Pfam" id="PF01399">
    <property type="entry name" value="PCI"/>
    <property type="match status" value="1"/>
</dbReference>
<dbReference type="InterPro" id="IPR050871">
    <property type="entry name" value="26S_Proteasome/COP9_Components"/>
</dbReference>
<dbReference type="InterPro" id="IPR036390">
    <property type="entry name" value="WH_DNA-bd_sf"/>
</dbReference>
<dbReference type="Pfam" id="PF18055">
    <property type="entry name" value="RPN6_N"/>
    <property type="match status" value="1"/>
</dbReference>
<dbReference type="InterPro" id="IPR040773">
    <property type="entry name" value="Rpn6_N"/>
</dbReference>
<comment type="similarity">
    <text evidence="1">Belongs to the proteasome subunit S9 family.</text>
</comment>
<dbReference type="SUPFAM" id="SSF48452">
    <property type="entry name" value="TPR-like"/>
    <property type="match status" value="1"/>
</dbReference>
<evidence type="ECO:0000313" key="4">
    <source>
        <dbReference type="EMBL" id="KAG2374547.1"/>
    </source>
</evidence>
<dbReference type="InterPro" id="IPR011990">
    <property type="entry name" value="TPR-like_helical_dom_sf"/>
</dbReference>
<accession>A0AA88GFB0</accession>
<dbReference type="RefSeq" id="XP_044543721.1">
    <property type="nucleotide sequence ID" value="XM_044686124.1"/>
</dbReference>
<dbReference type="GO" id="GO:0030163">
    <property type="term" value="P:protein catabolic process"/>
    <property type="evidence" value="ECO:0007669"/>
    <property type="project" value="UniProtKB-ARBA"/>
</dbReference>
<dbReference type="FunFam" id="1.25.40.570:FF:000007">
    <property type="entry name" value="26S proteasome non-ATPase regulatory subunit 11"/>
    <property type="match status" value="1"/>
</dbReference>
<evidence type="ECO:0000256" key="2">
    <source>
        <dbReference type="ARBA" id="ARBA00022942"/>
    </source>
</evidence>
<keyword evidence="2" id="KW-0647">Proteasome</keyword>
<name>A0AA88GFB0_NAELO</name>
<dbReference type="SUPFAM" id="SSF46785">
    <property type="entry name" value="Winged helix' DNA-binding domain"/>
    <property type="match status" value="1"/>
</dbReference>
<dbReference type="AlphaFoldDB" id="A0AA88GFB0"/>
<keyword evidence="5" id="KW-1185">Reference proteome</keyword>